<dbReference type="AlphaFoldDB" id="A0A6G9D2Z9"/>
<evidence type="ECO:0008006" key="3">
    <source>
        <dbReference type="Google" id="ProtNLM"/>
    </source>
</evidence>
<protein>
    <recommendedName>
        <fullName evidence="3">Helix-turn-helix domain-containing protein</fullName>
    </recommendedName>
</protein>
<evidence type="ECO:0000313" key="1">
    <source>
        <dbReference type="EMBL" id="QIP43663.1"/>
    </source>
</evidence>
<proteinExistence type="predicted"/>
<gene>
    <name evidence="1" type="ORF">G9444_6420</name>
</gene>
<reference evidence="1 2" key="1">
    <citation type="submission" date="2020-03" db="EMBL/GenBank/DDBJ databases">
        <title>Screen low temperature-resistant strains for efficient degradation of petroleum hydrocarbons under the low temperature.</title>
        <authorList>
            <person name="Wang Y."/>
            <person name="Chen J."/>
        </authorList>
    </citation>
    <scope>NUCLEOTIDE SEQUENCE [LARGE SCALE GENOMIC DNA]</scope>
    <source>
        <strain evidence="1 2">KB1</strain>
    </source>
</reference>
<evidence type="ECO:0000313" key="2">
    <source>
        <dbReference type="Proteomes" id="UP000502345"/>
    </source>
</evidence>
<organism evidence="1 2">
    <name type="scientific">Rhodococcus erythropolis</name>
    <name type="common">Arthrobacter picolinophilus</name>
    <dbReference type="NCBI Taxonomy" id="1833"/>
    <lineage>
        <taxon>Bacteria</taxon>
        <taxon>Bacillati</taxon>
        <taxon>Actinomycetota</taxon>
        <taxon>Actinomycetes</taxon>
        <taxon>Mycobacteriales</taxon>
        <taxon>Nocardiaceae</taxon>
        <taxon>Rhodococcus</taxon>
        <taxon>Rhodococcus erythropolis group</taxon>
    </lineage>
</organism>
<dbReference type="Proteomes" id="UP000502345">
    <property type="component" value="Chromosome"/>
</dbReference>
<accession>A0A6G9D2Z9</accession>
<sequence length="129" mass="13488">MKTVNPPPIQRLGPAILLQGPAVDAVAYAIKVAQRSRRRNGLPDSGALAALGRAFENLSAAGQSDSTACSNVDTGSVDEWITTDAAAPLLGCSSRQARRLAPSLGGRLVGGRWLLDPQTVREHIEGTMS</sequence>
<name>A0A6G9D2Z9_RHOER</name>
<dbReference type="EMBL" id="CP050124">
    <property type="protein sequence ID" value="QIP43663.1"/>
    <property type="molecule type" value="Genomic_DNA"/>
</dbReference>